<dbReference type="InterPro" id="IPR012902">
    <property type="entry name" value="N_methyl_site"/>
</dbReference>
<accession>A0A848B0S4</accession>
<keyword evidence="1" id="KW-0472">Membrane</keyword>
<dbReference type="AlphaFoldDB" id="A0A848B0S4"/>
<organism evidence="3 4">
    <name type="scientific">Victivallis vadensis</name>
    <dbReference type="NCBI Taxonomy" id="172901"/>
    <lineage>
        <taxon>Bacteria</taxon>
        <taxon>Pseudomonadati</taxon>
        <taxon>Lentisphaerota</taxon>
        <taxon>Lentisphaeria</taxon>
        <taxon>Victivallales</taxon>
        <taxon>Victivallaceae</taxon>
        <taxon>Victivallis</taxon>
    </lineage>
</organism>
<evidence type="ECO:0000313" key="3">
    <source>
        <dbReference type="EMBL" id="NMD89138.1"/>
    </source>
</evidence>
<dbReference type="Pfam" id="PF07596">
    <property type="entry name" value="SBP_bac_10"/>
    <property type="match status" value="1"/>
</dbReference>
<dbReference type="InterPro" id="IPR045584">
    <property type="entry name" value="Pilin-like"/>
</dbReference>
<gene>
    <name evidence="3" type="ORF">HF882_21365</name>
</gene>
<feature type="domain" description="DUF1559" evidence="2">
    <location>
        <begin position="42"/>
        <end position="72"/>
    </location>
</feature>
<name>A0A848B0S4_9BACT</name>
<dbReference type="PANTHER" id="PTHR30093:SF2">
    <property type="entry name" value="TYPE II SECRETION SYSTEM PROTEIN H"/>
    <property type="match status" value="1"/>
</dbReference>
<dbReference type="InterPro" id="IPR011453">
    <property type="entry name" value="DUF1559"/>
</dbReference>
<dbReference type="EMBL" id="JABAEW010000080">
    <property type="protein sequence ID" value="NMD89138.1"/>
    <property type="molecule type" value="Genomic_DNA"/>
</dbReference>
<protein>
    <submittedName>
        <fullName evidence="3">Type II secretion system protein</fullName>
    </submittedName>
</protein>
<proteinExistence type="predicted"/>
<comment type="caution">
    <text evidence="3">The sequence shown here is derived from an EMBL/GenBank/DDBJ whole genome shotgun (WGS) entry which is preliminary data.</text>
</comment>
<dbReference type="Gene3D" id="3.30.700.10">
    <property type="entry name" value="Glycoprotein, Type 4 Pilin"/>
    <property type="match status" value="1"/>
</dbReference>
<sequence>MPLVGFTPPLLRKKRHFTLIELLVVIAIITILAAMLLPALNKARERARGIQCINNLKQCGLAFNLYTNDHKQIYMYNGINYTRWHMYLCKEAMTTYKGEASTKIIGGDYITAKSILCPGAEPYTIKPVTWKGPNGNASEDLGLNTSSYGTPHVWAVHTGNIPFDAGFDTAMKRFSADEEKSFVYIPHIVKNPSTFLLIADSVRNSTNRYQWYTIQLRNGGTGSGYLHGRHFNRAGILYADGHAEQNGSGEYSVKSPAAVGQKRFMDANGIIKPL</sequence>
<keyword evidence="1" id="KW-1133">Transmembrane helix</keyword>
<dbReference type="Proteomes" id="UP000576225">
    <property type="component" value="Unassembled WGS sequence"/>
</dbReference>
<evidence type="ECO:0000256" key="1">
    <source>
        <dbReference type="SAM" id="Phobius"/>
    </source>
</evidence>
<reference evidence="3 4" key="1">
    <citation type="submission" date="2020-04" db="EMBL/GenBank/DDBJ databases">
        <authorList>
            <person name="Hitch T.C.A."/>
            <person name="Wylensek D."/>
            <person name="Clavel T."/>
        </authorList>
    </citation>
    <scope>NUCLEOTIDE SEQUENCE [LARGE SCALE GENOMIC DNA]</scope>
    <source>
        <strain evidence="3 4">COR2-253-APC-1A</strain>
    </source>
</reference>
<dbReference type="SUPFAM" id="SSF54523">
    <property type="entry name" value="Pili subunits"/>
    <property type="match status" value="1"/>
</dbReference>
<feature type="transmembrane region" description="Helical" evidence="1">
    <location>
        <begin position="20"/>
        <end position="40"/>
    </location>
</feature>
<dbReference type="PANTHER" id="PTHR30093">
    <property type="entry name" value="GENERAL SECRETION PATHWAY PROTEIN G"/>
    <property type="match status" value="1"/>
</dbReference>
<dbReference type="Pfam" id="PF07963">
    <property type="entry name" value="N_methyl"/>
    <property type="match status" value="1"/>
</dbReference>
<keyword evidence="1" id="KW-0812">Transmembrane</keyword>
<evidence type="ECO:0000313" key="4">
    <source>
        <dbReference type="Proteomes" id="UP000576225"/>
    </source>
</evidence>
<dbReference type="NCBIfam" id="TIGR02532">
    <property type="entry name" value="IV_pilin_GFxxxE"/>
    <property type="match status" value="1"/>
</dbReference>
<evidence type="ECO:0000259" key="2">
    <source>
        <dbReference type="Pfam" id="PF07596"/>
    </source>
</evidence>